<dbReference type="AlphaFoldDB" id="A6UW03"/>
<evidence type="ECO:0000313" key="7">
    <source>
        <dbReference type="EMBL" id="ABR56675.1"/>
    </source>
</evidence>
<dbReference type="Pfam" id="PF01193">
    <property type="entry name" value="RNA_pol_L"/>
    <property type="match status" value="1"/>
</dbReference>
<keyword evidence="5" id="KW-0808">Transferase</keyword>
<comment type="similarity">
    <text evidence="4 5">Belongs to the archaeal Rpo3/eukaryotic RPB3 RNA polymerase subunit family.</text>
</comment>
<dbReference type="Gene3D" id="3.30.1360.10">
    <property type="entry name" value="RNA polymerase, RBP11-like subunit"/>
    <property type="match status" value="2"/>
</dbReference>
<organism evidence="7 8">
    <name type="scientific">Methanococcus aeolicus (strain ATCC BAA-1280 / DSM 17508 / OCM 812 / Nankai-3)</name>
    <dbReference type="NCBI Taxonomy" id="419665"/>
    <lineage>
        <taxon>Archaea</taxon>
        <taxon>Methanobacteriati</taxon>
        <taxon>Methanobacteriota</taxon>
        <taxon>Methanomada group</taxon>
        <taxon>Methanococci</taxon>
        <taxon>Methanococcales</taxon>
        <taxon>Methanococcaceae</taxon>
        <taxon>Methanococcus</taxon>
    </lineage>
</organism>
<dbReference type="Pfam" id="PF01000">
    <property type="entry name" value="RNA_pol_A_bac"/>
    <property type="match status" value="1"/>
</dbReference>
<dbReference type="InterPro" id="IPR011263">
    <property type="entry name" value="DNA-dir_RNA_pol_RpoA/D/Rpb3"/>
</dbReference>
<evidence type="ECO:0000256" key="1">
    <source>
        <dbReference type="ARBA" id="ARBA00022478"/>
    </source>
</evidence>
<evidence type="ECO:0000259" key="6">
    <source>
        <dbReference type="SMART" id="SM00662"/>
    </source>
</evidence>
<dbReference type="KEGG" id="mae:Maeo_1098"/>
<dbReference type="InterPro" id="IPR050518">
    <property type="entry name" value="Rpo3/RPB3_RNA_Pol_subunit"/>
</dbReference>
<dbReference type="GO" id="GO:0000428">
    <property type="term" value="C:DNA-directed RNA polymerase complex"/>
    <property type="evidence" value="ECO:0007669"/>
    <property type="project" value="UniProtKB-KW"/>
</dbReference>
<comment type="subunit">
    <text evidence="5">Part of the RNA polymerase complex.</text>
</comment>
<dbReference type="PANTHER" id="PTHR11800:SF2">
    <property type="entry name" value="DNA-DIRECTED RNA POLYMERASE II SUBUNIT RPB3"/>
    <property type="match status" value="1"/>
</dbReference>
<evidence type="ECO:0000256" key="2">
    <source>
        <dbReference type="ARBA" id="ARBA00022490"/>
    </source>
</evidence>
<comment type="subcellular location">
    <subcellularLocation>
        <location evidence="5">Cytoplasm</location>
    </subcellularLocation>
</comment>
<dbReference type="GeneID" id="5326605"/>
<name>A6UW03_META3</name>
<gene>
    <name evidence="5" type="primary">rpo3</name>
    <name evidence="5" type="synonym">rpoD</name>
    <name evidence="7" type="ordered locus">Maeo_1098</name>
</gene>
<dbReference type="GO" id="GO:0046983">
    <property type="term" value="F:protein dimerization activity"/>
    <property type="evidence" value="ECO:0007669"/>
    <property type="project" value="InterPro"/>
</dbReference>
<accession>A6UW03</accession>
<dbReference type="InterPro" id="IPR022842">
    <property type="entry name" value="RNAP_Rpo3/Rpb3/RPAC1"/>
</dbReference>
<keyword evidence="3 5" id="KW-0804">Transcription</keyword>
<protein>
    <recommendedName>
        <fullName evidence="5">DNA-directed RNA polymerase subunit Rpo3</fullName>
        <ecNumber evidence="5">2.7.7.6</ecNumber>
    </recommendedName>
    <alternativeName>
        <fullName evidence="5">DNA-directed RNA polymerase subunit D</fullName>
    </alternativeName>
</protein>
<dbReference type="GO" id="GO:0006351">
    <property type="term" value="P:DNA-templated transcription"/>
    <property type="evidence" value="ECO:0007669"/>
    <property type="project" value="UniProtKB-UniRule"/>
</dbReference>
<dbReference type="OrthoDB" id="84933at2157"/>
<keyword evidence="2 5" id="KW-0963">Cytoplasm</keyword>
<dbReference type="STRING" id="419665.Maeo_1098"/>
<dbReference type="InterPro" id="IPR011262">
    <property type="entry name" value="DNA-dir_RNA_pol_insert"/>
</dbReference>
<keyword evidence="5" id="KW-0548">Nucleotidyltransferase</keyword>
<dbReference type="RefSeq" id="WP_011973807.1">
    <property type="nucleotide sequence ID" value="NC_009635.1"/>
</dbReference>
<feature type="domain" description="DNA-directed RNA polymerase RpoA/D/Rpb3-type" evidence="6">
    <location>
        <begin position="15"/>
        <end position="187"/>
    </location>
</feature>
<dbReference type="NCBIfam" id="NF011548">
    <property type="entry name" value="PRK14979.1"/>
    <property type="match status" value="1"/>
</dbReference>
<dbReference type="GO" id="GO:0003677">
    <property type="term" value="F:DNA binding"/>
    <property type="evidence" value="ECO:0007669"/>
    <property type="project" value="UniProtKB-UniRule"/>
</dbReference>
<dbReference type="HAMAP" id="MF_00320">
    <property type="entry name" value="RNApol_arch_Rpo3"/>
    <property type="match status" value="1"/>
</dbReference>
<dbReference type="NCBIfam" id="NF001988">
    <property type="entry name" value="PRK00783.1"/>
    <property type="match status" value="1"/>
</dbReference>
<dbReference type="HOGENOM" id="CLU_038421_3_1_2"/>
<dbReference type="InterPro" id="IPR036643">
    <property type="entry name" value="RNApol_insert_sf"/>
</dbReference>
<dbReference type="InterPro" id="IPR036603">
    <property type="entry name" value="RBP11-like"/>
</dbReference>
<reference evidence="7" key="1">
    <citation type="submission" date="2007-06" db="EMBL/GenBank/DDBJ databases">
        <title>Complete sequence of Methanococcus aeolicus Nankai-3.</title>
        <authorList>
            <consortium name="US DOE Joint Genome Institute"/>
            <person name="Copeland A."/>
            <person name="Lucas S."/>
            <person name="Lapidus A."/>
            <person name="Barry K."/>
            <person name="Glavina del Rio T."/>
            <person name="Dalin E."/>
            <person name="Tice H."/>
            <person name="Pitluck S."/>
            <person name="Chain P."/>
            <person name="Malfatti S."/>
            <person name="Shin M."/>
            <person name="Vergez L."/>
            <person name="Schmutz J."/>
            <person name="Larimer F."/>
            <person name="Land M."/>
            <person name="Hauser L."/>
            <person name="Kyrpides N."/>
            <person name="Lykidis A."/>
            <person name="Sieprawska-Lupa M."/>
            <person name="Whitman W.B."/>
            <person name="Richardson P."/>
        </authorList>
    </citation>
    <scope>NUCLEOTIDE SEQUENCE [LARGE SCALE GENOMIC DNA]</scope>
    <source>
        <strain evidence="7">Nankai-3</strain>
    </source>
</reference>
<dbReference type="Gene3D" id="2.170.120.12">
    <property type="entry name" value="DNA-directed RNA polymerase, insert domain"/>
    <property type="match status" value="1"/>
</dbReference>
<comment type="caution">
    <text evidence="5">Lacks conserved residue(s) required for the propagation of feature annotation.</text>
</comment>
<comment type="function">
    <text evidence="5">DNA-dependent RNA polymerase (RNAP) catalyzes the transcription of DNA into RNA using the four ribonucleoside triphosphates as substrates.</text>
</comment>
<dbReference type="EC" id="2.7.7.6" evidence="5"/>
<keyword evidence="1 5" id="KW-0240">DNA-directed RNA polymerase</keyword>
<proteinExistence type="inferred from homology"/>
<dbReference type="SMART" id="SM00662">
    <property type="entry name" value="RPOLD"/>
    <property type="match status" value="1"/>
</dbReference>
<dbReference type="PANTHER" id="PTHR11800">
    <property type="entry name" value="DNA-DIRECTED RNA POLYMERASE"/>
    <property type="match status" value="1"/>
</dbReference>
<keyword evidence="8" id="KW-1185">Reference proteome</keyword>
<dbReference type="SUPFAM" id="SSF56553">
    <property type="entry name" value="Insert subdomain of RNA polymerase alpha subunit"/>
    <property type="match status" value="1"/>
</dbReference>
<dbReference type="EMBL" id="CP000743">
    <property type="protein sequence ID" value="ABR56675.1"/>
    <property type="molecule type" value="Genomic_DNA"/>
</dbReference>
<comment type="catalytic activity">
    <reaction evidence="5">
        <text>RNA(n) + a ribonucleoside 5'-triphosphate = RNA(n+1) + diphosphate</text>
        <dbReference type="Rhea" id="RHEA:21248"/>
        <dbReference type="Rhea" id="RHEA-COMP:14527"/>
        <dbReference type="Rhea" id="RHEA-COMP:17342"/>
        <dbReference type="ChEBI" id="CHEBI:33019"/>
        <dbReference type="ChEBI" id="CHEBI:61557"/>
        <dbReference type="ChEBI" id="CHEBI:140395"/>
        <dbReference type="EC" id="2.7.7.6"/>
    </reaction>
</comment>
<dbReference type="eggNOG" id="arCOG04241">
    <property type="taxonomic scope" value="Archaea"/>
</dbReference>
<evidence type="ECO:0000256" key="5">
    <source>
        <dbReference type="HAMAP-Rule" id="MF_00320"/>
    </source>
</evidence>
<dbReference type="SUPFAM" id="SSF55257">
    <property type="entry name" value="RBP11-like subunits of RNA polymerase"/>
    <property type="match status" value="1"/>
</dbReference>
<evidence type="ECO:0000256" key="4">
    <source>
        <dbReference type="ARBA" id="ARBA00025804"/>
    </source>
</evidence>
<dbReference type="GO" id="GO:0003899">
    <property type="term" value="F:DNA-directed RNA polymerase activity"/>
    <property type="evidence" value="ECO:0007669"/>
    <property type="project" value="UniProtKB-UniRule"/>
</dbReference>
<dbReference type="GO" id="GO:0005737">
    <property type="term" value="C:cytoplasm"/>
    <property type="evidence" value="ECO:0007669"/>
    <property type="project" value="UniProtKB-SubCell"/>
</dbReference>
<evidence type="ECO:0000256" key="3">
    <source>
        <dbReference type="ARBA" id="ARBA00023163"/>
    </source>
</evidence>
<evidence type="ECO:0000313" key="8">
    <source>
        <dbReference type="Proteomes" id="UP000001106"/>
    </source>
</evidence>
<dbReference type="Proteomes" id="UP000001106">
    <property type="component" value="Chromosome"/>
</dbReference>
<sequence length="197" mass="22110">MIKNIQKEKTKIGETLKFTIGGAPISFSSALRRIMVSSVPTYAIENVYFYENSSSMYDEILAHRLALIPITGKPVISDEVVRFSIMKEGPCTVYSADLESESDSMVAFDNIPIVKLKEGQKLELECEALVGVGKNHAKWQPCNASYKLIKDNEVEFSVESHGQMDSEDILISAIEVLKNKAEKFLYELESYEINKAE</sequence>